<evidence type="ECO:0000256" key="1">
    <source>
        <dbReference type="ARBA" id="ARBA00023015"/>
    </source>
</evidence>
<keyword evidence="1" id="KW-0805">Transcription regulation</keyword>
<comment type="caution">
    <text evidence="4">The sequence shown here is derived from an EMBL/GenBank/DDBJ whole genome shotgun (WGS) entry which is preliminary data.</text>
</comment>
<evidence type="ECO:0000259" key="3">
    <source>
        <dbReference type="PROSITE" id="PS01124"/>
    </source>
</evidence>
<dbReference type="PANTHER" id="PTHR43130">
    <property type="entry name" value="ARAC-FAMILY TRANSCRIPTIONAL REGULATOR"/>
    <property type="match status" value="1"/>
</dbReference>
<evidence type="ECO:0000313" key="5">
    <source>
        <dbReference type="Proteomes" id="UP000602198"/>
    </source>
</evidence>
<organism evidence="4 5">
    <name type="scientific">Nocardia acididurans</name>
    <dbReference type="NCBI Taxonomy" id="2802282"/>
    <lineage>
        <taxon>Bacteria</taxon>
        <taxon>Bacillati</taxon>
        <taxon>Actinomycetota</taxon>
        <taxon>Actinomycetes</taxon>
        <taxon>Mycobacteriales</taxon>
        <taxon>Nocardiaceae</taxon>
        <taxon>Nocardia</taxon>
    </lineage>
</organism>
<keyword evidence="2" id="KW-0804">Transcription</keyword>
<name>A0ABS1ME07_9NOCA</name>
<dbReference type="InterPro" id="IPR002818">
    <property type="entry name" value="DJ-1/PfpI"/>
</dbReference>
<dbReference type="SUPFAM" id="SSF52317">
    <property type="entry name" value="Class I glutamine amidotransferase-like"/>
    <property type="match status" value="1"/>
</dbReference>
<dbReference type="Pfam" id="PF01965">
    <property type="entry name" value="DJ-1_PfpI"/>
    <property type="match status" value="1"/>
</dbReference>
<feature type="domain" description="HTH araC/xylS-type" evidence="3">
    <location>
        <begin position="216"/>
        <end position="314"/>
    </location>
</feature>
<dbReference type="SUPFAM" id="SSF46689">
    <property type="entry name" value="Homeodomain-like"/>
    <property type="match status" value="2"/>
</dbReference>
<dbReference type="InterPro" id="IPR009057">
    <property type="entry name" value="Homeodomain-like_sf"/>
</dbReference>
<dbReference type="Proteomes" id="UP000602198">
    <property type="component" value="Unassembled WGS sequence"/>
</dbReference>
<dbReference type="InterPro" id="IPR052158">
    <property type="entry name" value="INH-QAR"/>
</dbReference>
<dbReference type="EMBL" id="JAERRJ010000011">
    <property type="protein sequence ID" value="MBL1078285.1"/>
    <property type="molecule type" value="Genomic_DNA"/>
</dbReference>
<reference evidence="4 5" key="1">
    <citation type="submission" date="2021-01" db="EMBL/GenBank/DDBJ databases">
        <title>WGS of actinomycetes isolated from Thailand.</title>
        <authorList>
            <person name="Thawai C."/>
        </authorList>
    </citation>
    <scope>NUCLEOTIDE SEQUENCE [LARGE SCALE GENOMIC DNA]</scope>
    <source>
        <strain evidence="4 5">LPG 2</strain>
    </source>
</reference>
<evidence type="ECO:0000313" key="4">
    <source>
        <dbReference type="EMBL" id="MBL1078285.1"/>
    </source>
</evidence>
<dbReference type="RefSeq" id="WP_201953302.1">
    <property type="nucleotide sequence ID" value="NZ_JAERRJ010000011.1"/>
</dbReference>
<dbReference type="PANTHER" id="PTHR43130:SF3">
    <property type="entry name" value="HTH-TYPE TRANSCRIPTIONAL REGULATOR RV1931C"/>
    <property type="match status" value="1"/>
</dbReference>
<dbReference type="PROSITE" id="PS01124">
    <property type="entry name" value="HTH_ARAC_FAMILY_2"/>
    <property type="match status" value="1"/>
</dbReference>
<evidence type="ECO:0000256" key="2">
    <source>
        <dbReference type="ARBA" id="ARBA00023163"/>
    </source>
</evidence>
<sequence length="318" mass="34048">MRVVLMVVYDGFQMLDLAGPADVFTTATMVGADPGYRVEIAAATAGPVRSASGIEVHAAHTLGAWTEPVDLLLVAGGLTAWAASRDDAVVTGIREAAGRAERIGSVCSGSFLLARAGLLDGRRATTHWAGGEIMAQQFPLVRTEPDRIYVQDGPVWTSAGVTAGIDLALAIVAADHGTELAREVARWLVVYLHRPGGQSQFSAPLSAGPVQRDSLRALQVWMEENLTGDLSLPALADRAGMSTRHFSRVFTHETGTTPARYVEQVRIGAARRLLENTDAPMDRVAAAVGLGSPETLYRIFHRHLGIPPGEYRARFTRC</sequence>
<protein>
    <submittedName>
        <fullName evidence="4">GlxA family transcriptional regulator</fullName>
    </submittedName>
</protein>
<gene>
    <name evidence="4" type="ORF">JK358_28145</name>
</gene>
<dbReference type="CDD" id="cd03137">
    <property type="entry name" value="GATase1_AraC_1"/>
    <property type="match status" value="1"/>
</dbReference>
<dbReference type="Gene3D" id="1.10.10.60">
    <property type="entry name" value="Homeodomain-like"/>
    <property type="match status" value="1"/>
</dbReference>
<dbReference type="InterPro" id="IPR029062">
    <property type="entry name" value="Class_I_gatase-like"/>
</dbReference>
<keyword evidence="5" id="KW-1185">Reference proteome</keyword>
<proteinExistence type="predicted"/>
<dbReference type="Gene3D" id="3.40.50.880">
    <property type="match status" value="1"/>
</dbReference>
<dbReference type="InterPro" id="IPR018060">
    <property type="entry name" value="HTH_AraC"/>
</dbReference>
<accession>A0ABS1ME07</accession>
<dbReference type="SMART" id="SM00342">
    <property type="entry name" value="HTH_ARAC"/>
    <property type="match status" value="1"/>
</dbReference>
<dbReference type="Pfam" id="PF12833">
    <property type="entry name" value="HTH_18"/>
    <property type="match status" value="1"/>
</dbReference>